<evidence type="ECO:0000313" key="3">
    <source>
        <dbReference type="EMBL" id="MBC5787024.1"/>
    </source>
</evidence>
<proteinExistence type="predicted"/>
<feature type="transmembrane region" description="Helical" evidence="1">
    <location>
        <begin position="109"/>
        <end position="126"/>
    </location>
</feature>
<dbReference type="RefSeq" id="WP_186996172.1">
    <property type="nucleotide sequence ID" value="NZ_JACOQK010000001.1"/>
</dbReference>
<feature type="transmembrane region" description="Helical" evidence="1">
    <location>
        <begin position="138"/>
        <end position="158"/>
    </location>
</feature>
<gene>
    <name evidence="3" type="ORF">H8Z77_03160</name>
</gene>
<dbReference type="Proteomes" id="UP000649151">
    <property type="component" value="Unassembled WGS sequence"/>
</dbReference>
<evidence type="ECO:0000256" key="1">
    <source>
        <dbReference type="SAM" id="Phobius"/>
    </source>
</evidence>
<protein>
    <submittedName>
        <fullName evidence="3">VanZ family protein</fullName>
    </submittedName>
</protein>
<dbReference type="Pfam" id="PF04892">
    <property type="entry name" value="VanZ"/>
    <property type="match status" value="1"/>
</dbReference>
<evidence type="ECO:0000259" key="2">
    <source>
        <dbReference type="Pfam" id="PF04892"/>
    </source>
</evidence>
<keyword evidence="1" id="KW-0472">Membrane</keyword>
<feature type="domain" description="VanZ-like" evidence="2">
    <location>
        <begin position="65"/>
        <end position="186"/>
    </location>
</feature>
<comment type="caution">
    <text evidence="3">The sequence shown here is derived from an EMBL/GenBank/DDBJ whole genome shotgun (WGS) entry which is preliminary data.</text>
</comment>
<sequence length="203" mass="23757">MQAVVTILYDILDAFSHYIIPASLFAVLATVVMNYLQRFGWKQVIKEWCSKFKNHSVFRARLLFCIYLYFLFDYTLLSRTFIWDNPLQKWMAGWWLGIGSNGKVNYESIENIIFFIPYLSLLYVSFPKLREYSWWKQLKLAFSISFGTSLLIETIQLITRLGAFQLSDLTYNTLGGIMGFLLFCLVNTIKKAVQVKSRKQSSQ</sequence>
<keyword evidence="1" id="KW-1133">Transmembrane helix</keyword>
<organism evidence="3 4">
    <name type="scientific">Clostridium facile</name>
    <dbReference type="NCBI Taxonomy" id="2763035"/>
    <lineage>
        <taxon>Bacteria</taxon>
        <taxon>Bacillati</taxon>
        <taxon>Bacillota</taxon>
        <taxon>Clostridia</taxon>
        <taxon>Eubacteriales</taxon>
        <taxon>Clostridiaceae</taxon>
        <taxon>Clostridium</taxon>
    </lineage>
</organism>
<feature type="transmembrane region" description="Helical" evidence="1">
    <location>
        <begin position="170"/>
        <end position="189"/>
    </location>
</feature>
<evidence type="ECO:0000313" key="4">
    <source>
        <dbReference type="Proteomes" id="UP000649151"/>
    </source>
</evidence>
<reference evidence="3 4" key="1">
    <citation type="submission" date="2020-08" db="EMBL/GenBank/DDBJ databases">
        <title>Genome public.</title>
        <authorList>
            <person name="Liu C."/>
            <person name="Sun Q."/>
        </authorList>
    </citation>
    <scope>NUCLEOTIDE SEQUENCE [LARGE SCALE GENOMIC DNA]</scope>
    <source>
        <strain evidence="3 4">NSJ-27</strain>
    </source>
</reference>
<feature type="transmembrane region" description="Helical" evidence="1">
    <location>
        <begin position="57"/>
        <end position="77"/>
    </location>
</feature>
<dbReference type="EMBL" id="JACOQK010000001">
    <property type="protein sequence ID" value="MBC5787024.1"/>
    <property type="molecule type" value="Genomic_DNA"/>
</dbReference>
<keyword evidence="1" id="KW-0812">Transmembrane</keyword>
<feature type="transmembrane region" description="Helical" evidence="1">
    <location>
        <begin position="15"/>
        <end position="36"/>
    </location>
</feature>
<accession>A0ABR7IPG9</accession>
<keyword evidence="4" id="KW-1185">Reference proteome</keyword>
<dbReference type="InterPro" id="IPR006976">
    <property type="entry name" value="VanZ-like"/>
</dbReference>
<name>A0ABR7IPG9_9CLOT</name>